<accession>A0A3P6UG83</accession>
<protein>
    <recommendedName>
        <fullName evidence="3">C2H2-type domain-containing protein</fullName>
    </recommendedName>
</protein>
<dbReference type="AlphaFoldDB" id="A0A3P6UG83"/>
<proteinExistence type="predicted"/>
<dbReference type="Proteomes" id="UP000271889">
    <property type="component" value="Unassembled WGS sequence"/>
</dbReference>
<sequence length="103" mass="11707">MSQDLCLADGIGKRLVANVAKSMVRKRLALAHHILQNHDAEIPCFGCNETIPSLTKMLDHFRTKHTKSLIACVYCKSVFGKPNDMTENQWKRLKTHMYGVSYT</sequence>
<dbReference type="OrthoDB" id="5868031at2759"/>
<gene>
    <name evidence="1" type="ORF">CGOC_LOCUS7419</name>
</gene>
<dbReference type="EMBL" id="UYRV01025733">
    <property type="protein sequence ID" value="VDK78048.1"/>
    <property type="molecule type" value="Genomic_DNA"/>
</dbReference>
<evidence type="ECO:0000313" key="2">
    <source>
        <dbReference type="Proteomes" id="UP000271889"/>
    </source>
</evidence>
<evidence type="ECO:0008006" key="3">
    <source>
        <dbReference type="Google" id="ProtNLM"/>
    </source>
</evidence>
<reference evidence="1 2" key="1">
    <citation type="submission" date="2018-11" db="EMBL/GenBank/DDBJ databases">
        <authorList>
            <consortium name="Pathogen Informatics"/>
        </authorList>
    </citation>
    <scope>NUCLEOTIDE SEQUENCE [LARGE SCALE GENOMIC DNA]</scope>
</reference>
<organism evidence="1 2">
    <name type="scientific">Cylicostephanus goldi</name>
    <name type="common">Nematode worm</name>
    <dbReference type="NCBI Taxonomy" id="71465"/>
    <lineage>
        <taxon>Eukaryota</taxon>
        <taxon>Metazoa</taxon>
        <taxon>Ecdysozoa</taxon>
        <taxon>Nematoda</taxon>
        <taxon>Chromadorea</taxon>
        <taxon>Rhabditida</taxon>
        <taxon>Rhabditina</taxon>
        <taxon>Rhabditomorpha</taxon>
        <taxon>Strongyloidea</taxon>
        <taxon>Strongylidae</taxon>
        <taxon>Cylicostephanus</taxon>
    </lineage>
</organism>
<name>A0A3P6UG83_CYLGO</name>
<evidence type="ECO:0000313" key="1">
    <source>
        <dbReference type="EMBL" id="VDK78048.1"/>
    </source>
</evidence>
<keyword evidence="2" id="KW-1185">Reference proteome</keyword>